<dbReference type="PANTHER" id="PTHR14017:SF1">
    <property type="entry name" value="LD02225P"/>
    <property type="match status" value="1"/>
</dbReference>
<keyword evidence="5" id="KW-0862">Zinc</keyword>
<keyword evidence="3" id="KW-0597">Phosphoprotein</keyword>
<comment type="similarity">
    <text evidence="11">Belongs to the UTX family.</text>
</comment>
<comment type="cofactor">
    <cofactor evidence="1">
        <name>Fe(2+)</name>
        <dbReference type="ChEBI" id="CHEBI:29033"/>
    </cofactor>
</comment>
<evidence type="ECO:0000256" key="4">
    <source>
        <dbReference type="ARBA" id="ARBA00022723"/>
    </source>
</evidence>
<evidence type="ECO:0000313" key="15">
    <source>
        <dbReference type="WBParaSite" id="PSU_v2.g17129.t1"/>
    </source>
</evidence>
<dbReference type="SUPFAM" id="SSF51197">
    <property type="entry name" value="Clavaminate synthase-like"/>
    <property type="match status" value="1"/>
</dbReference>
<keyword evidence="4" id="KW-0479">Metal-binding</keyword>
<keyword evidence="10" id="KW-0539">Nucleus</keyword>
<evidence type="ECO:0000256" key="12">
    <source>
        <dbReference type="SAM" id="MobiDB-lite"/>
    </source>
</evidence>
<evidence type="ECO:0000256" key="6">
    <source>
        <dbReference type="ARBA" id="ARBA00022853"/>
    </source>
</evidence>
<keyword evidence="8" id="KW-0560">Oxidoreductase</keyword>
<protein>
    <submittedName>
        <fullName evidence="15">JmjC domain-containing protein</fullName>
    </submittedName>
</protein>
<dbReference type="Pfam" id="PF02373">
    <property type="entry name" value="JmjC"/>
    <property type="match status" value="1"/>
</dbReference>
<dbReference type="GO" id="GO:0031490">
    <property type="term" value="F:chromatin DNA binding"/>
    <property type="evidence" value="ECO:0007669"/>
    <property type="project" value="TreeGrafter"/>
</dbReference>
<evidence type="ECO:0000256" key="9">
    <source>
        <dbReference type="ARBA" id="ARBA00023004"/>
    </source>
</evidence>
<evidence type="ECO:0000259" key="13">
    <source>
        <dbReference type="PROSITE" id="PS51184"/>
    </source>
</evidence>
<name>A0A914YIJ0_9BILA</name>
<sequence>MSEMAAAYSNRQPLGELNSTQMEILKILQINKDHLETNERSLLQHLEQRFRQSDKRHGQQHQQHLQAAETTVSNEVANSNLTKDLLEDPTMKPFPFLPSNDLDNLMAQALKDDPSTSNMGNYLEGNDGTIVAAENRSTPPIKSGELPSNFSLLSALHVPITITANEVLSKCQQRLTNPEAFSPIFDECCPPPRPDIIPLKQRPSMDKLGLKTPLIKVEKPTEAHSIELQNFCYKSPIALIRGLTTALKMDLSLFSTKSMTETQPDYSVEVRTQYRMPGDINVDQLGQPSWQCYSTRSYTNIGRYGGYQAESFRHSLKEETERLRAAGTGSKYAIAAAKAQAEGTPLGTIATTAPVASLLSLSSTAPNTRESSSTPTPTTAAPPAKRRRMGGNQASVNASAAKLAAAANLCGSDDLPTGHMPMKVVKFGTNVDLSDETKFPLQLKELNKMPAFTRNSAGACNLLSHLGHSVFGMNTVQMYMKVPGCRTPGHLENNCFASVNINIGPGECEWFGVDYEYWPVVNKMLNDRKMDLMKDSWWPNFEDLIKARVPVYRFTQKAGDLVWVGGGCVHWVQAIGWCNNVAWNVGPMTSEQLEMSLYAYEWNKLTNYRSLVPMQHLCWQLAINVRFTNQKFFNVVKGVLIRSLSFCRMIYDYIETRTKNAIKYQPRIKGEASHYCHNCDIEVFNMLFVKEHHNKFRVFCVHCAKKTEFEEYVVLQQTSFDELSAIFDRLQLHPAKTDLLC</sequence>
<dbReference type="GO" id="GO:0071558">
    <property type="term" value="F:histone H3K27me2/H3K27me3 demethylase activity"/>
    <property type="evidence" value="ECO:0007669"/>
    <property type="project" value="TreeGrafter"/>
</dbReference>
<feature type="region of interest" description="Disordered" evidence="12">
    <location>
        <begin position="50"/>
        <end position="75"/>
    </location>
</feature>
<organism evidence="14 15">
    <name type="scientific">Panagrolaimus superbus</name>
    <dbReference type="NCBI Taxonomy" id="310955"/>
    <lineage>
        <taxon>Eukaryota</taxon>
        <taxon>Metazoa</taxon>
        <taxon>Ecdysozoa</taxon>
        <taxon>Nematoda</taxon>
        <taxon>Chromadorea</taxon>
        <taxon>Rhabditida</taxon>
        <taxon>Tylenchina</taxon>
        <taxon>Panagrolaimomorpha</taxon>
        <taxon>Panagrolaimoidea</taxon>
        <taxon>Panagrolaimidae</taxon>
        <taxon>Panagrolaimus</taxon>
    </lineage>
</organism>
<dbReference type="Gene3D" id="2.10.110.20">
    <property type="match status" value="1"/>
</dbReference>
<dbReference type="Pfam" id="PF21326">
    <property type="entry name" value="KDM6_GATAL"/>
    <property type="match status" value="1"/>
</dbReference>
<dbReference type="SMART" id="SM00558">
    <property type="entry name" value="JmjC"/>
    <property type="match status" value="1"/>
</dbReference>
<evidence type="ECO:0000256" key="11">
    <source>
        <dbReference type="ARBA" id="ARBA00034483"/>
    </source>
</evidence>
<evidence type="ECO:0000256" key="8">
    <source>
        <dbReference type="ARBA" id="ARBA00023002"/>
    </source>
</evidence>
<reference evidence="15" key="1">
    <citation type="submission" date="2022-11" db="UniProtKB">
        <authorList>
            <consortium name="WormBaseParasite"/>
        </authorList>
    </citation>
    <scope>IDENTIFICATION</scope>
</reference>
<dbReference type="Pfam" id="PF21322">
    <property type="entry name" value="KDM6_C-hel"/>
    <property type="match status" value="1"/>
</dbReference>
<dbReference type="GO" id="GO:0044666">
    <property type="term" value="C:MLL3/4 complex"/>
    <property type="evidence" value="ECO:0007669"/>
    <property type="project" value="TreeGrafter"/>
</dbReference>
<dbReference type="WBParaSite" id="PSU_v2.g17129.t1">
    <property type="protein sequence ID" value="PSU_v2.g17129.t1"/>
    <property type="gene ID" value="PSU_v2.g17129"/>
</dbReference>
<dbReference type="GO" id="GO:0000978">
    <property type="term" value="F:RNA polymerase II cis-regulatory region sequence-specific DNA binding"/>
    <property type="evidence" value="ECO:0007669"/>
    <property type="project" value="TreeGrafter"/>
</dbReference>
<dbReference type="GO" id="GO:0046872">
    <property type="term" value="F:metal ion binding"/>
    <property type="evidence" value="ECO:0007669"/>
    <property type="project" value="UniProtKB-KW"/>
</dbReference>
<dbReference type="PANTHER" id="PTHR14017">
    <property type="entry name" value="LYSINE-SPECIFIC DEMETHYLASE"/>
    <property type="match status" value="1"/>
</dbReference>
<accession>A0A914YIJ0</accession>
<dbReference type="AlphaFoldDB" id="A0A914YIJ0"/>
<keyword evidence="7" id="KW-0223">Dioxygenase</keyword>
<feature type="compositionally biased region" description="Low complexity" evidence="12">
    <location>
        <begin position="371"/>
        <end position="383"/>
    </location>
</feature>
<evidence type="ECO:0000256" key="7">
    <source>
        <dbReference type="ARBA" id="ARBA00022964"/>
    </source>
</evidence>
<feature type="region of interest" description="Disordered" evidence="12">
    <location>
        <begin position="362"/>
        <end position="396"/>
    </location>
</feature>
<dbReference type="PROSITE" id="PS51184">
    <property type="entry name" value="JMJC"/>
    <property type="match status" value="1"/>
</dbReference>
<dbReference type="InterPro" id="IPR048560">
    <property type="entry name" value="KDM6A_B-like_GATAL"/>
</dbReference>
<keyword evidence="14" id="KW-1185">Reference proteome</keyword>
<dbReference type="InterPro" id="IPR046941">
    <property type="entry name" value="KDM6_GATAL_sf"/>
</dbReference>
<evidence type="ECO:0000256" key="5">
    <source>
        <dbReference type="ARBA" id="ARBA00022833"/>
    </source>
</evidence>
<dbReference type="Proteomes" id="UP000887577">
    <property type="component" value="Unplaced"/>
</dbReference>
<evidence type="ECO:0000256" key="2">
    <source>
        <dbReference type="ARBA" id="ARBA00004123"/>
    </source>
</evidence>
<dbReference type="InterPro" id="IPR051630">
    <property type="entry name" value="Corepressor-Demethylase"/>
</dbReference>
<dbReference type="Gene3D" id="1.20.58.1370">
    <property type="match status" value="1"/>
</dbReference>
<keyword evidence="6" id="KW-0156">Chromatin regulator</keyword>
<dbReference type="GO" id="GO:0010468">
    <property type="term" value="P:regulation of gene expression"/>
    <property type="evidence" value="ECO:0007669"/>
    <property type="project" value="TreeGrafter"/>
</dbReference>
<comment type="subcellular location">
    <subcellularLocation>
        <location evidence="2">Nucleus</location>
    </subcellularLocation>
</comment>
<dbReference type="InterPro" id="IPR003347">
    <property type="entry name" value="JmjC_dom"/>
</dbReference>
<evidence type="ECO:0000256" key="10">
    <source>
        <dbReference type="ARBA" id="ARBA00023242"/>
    </source>
</evidence>
<keyword evidence="9" id="KW-0408">Iron</keyword>
<evidence type="ECO:0000256" key="1">
    <source>
        <dbReference type="ARBA" id="ARBA00001954"/>
    </source>
</evidence>
<dbReference type="InterPro" id="IPR048562">
    <property type="entry name" value="KDM6A_B-like_C-hel"/>
</dbReference>
<proteinExistence type="inferred from homology"/>
<dbReference type="Gene3D" id="2.60.120.650">
    <property type="entry name" value="Cupin"/>
    <property type="match status" value="1"/>
</dbReference>
<evidence type="ECO:0000256" key="3">
    <source>
        <dbReference type="ARBA" id="ARBA00022553"/>
    </source>
</evidence>
<feature type="domain" description="JmjC" evidence="13">
    <location>
        <begin position="438"/>
        <end position="602"/>
    </location>
</feature>
<evidence type="ECO:0000313" key="14">
    <source>
        <dbReference type="Proteomes" id="UP000887577"/>
    </source>
</evidence>